<dbReference type="Pfam" id="PF00408">
    <property type="entry name" value="PGM_PMM_IV"/>
    <property type="match status" value="1"/>
</dbReference>
<dbReference type="GO" id="GO:0046872">
    <property type="term" value="F:metal ion binding"/>
    <property type="evidence" value="ECO:0007669"/>
    <property type="project" value="UniProtKB-KW"/>
</dbReference>
<dbReference type="InterPro" id="IPR005844">
    <property type="entry name" value="A-D-PHexomutase_a/b/a-I"/>
</dbReference>
<gene>
    <name evidence="22" type="primary">LOC105364836</name>
</gene>
<name>A0AAJ6YN82_9HYME</name>
<dbReference type="PIRSF" id="PIRSF016408">
    <property type="entry name" value="PAGM"/>
    <property type="match status" value="1"/>
</dbReference>
<comment type="function">
    <text evidence="14">Catalyzes the conversion of GlcNAc-6-P into GlcNAc-1-P during the synthesis of uridine diphosphate/UDP-GlcNAc, a sugar nucleotide critical to multiple glycosylation pathways including protein N- and O-glycosylation.</text>
</comment>
<dbReference type="Gene3D" id="3.30.310.50">
    <property type="entry name" value="Alpha-D-phosphohexomutase, C-terminal domain"/>
    <property type="match status" value="1"/>
</dbReference>
<evidence type="ECO:0000313" key="22">
    <source>
        <dbReference type="RefSeq" id="XP_011501168.1"/>
    </source>
</evidence>
<evidence type="ECO:0000256" key="15">
    <source>
        <dbReference type="PIRSR" id="PIRSR016408-1"/>
    </source>
</evidence>
<feature type="domain" description="Alpha-D-phosphohexomutase C-terminal" evidence="18">
    <location>
        <begin position="492"/>
        <end position="536"/>
    </location>
</feature>
<feature type="binding site" evidence="17">
    <location>
        <position position="288"/>
    </location>
    <ligand>
        <name>Mg(2+)</name>
        <dbReference type="ChEBI" id="CHEBI:18420"/>
    </ligand>
</feature>
<dbReference type="CTD" id="39434"/>
<evidence type="ECO:0000256" key="5">
    <source>
        <dbReference type="ARBA" id="ARBA00022553"/>
    </source>
</evidence>
<dbReference type="KEGG" id="csol:105364836"/>
<evidence type="ECO:0000256" key="8">
    <source>
        <dbReference type="ARBA" id="ARBA00023235"/>
    </source>
</evidence>
<evidence type="ECO:0000256" key="6">
    <source>
        <dbReference type="ARBA" id="ARBA00022723"/>
    </source>
</evidence>
<evidence type="ECO:0000256" key="4">
    <source>
        <dbReference type="ARBA" id="ARBA00012731"/>
    </source>
</evidence>
<feature type="binding site" evidence="17">
    <location>
        <position position="290"/>
    </location>
    <ligand>
        <name>Mg(2+)</name>
        <dbReference type="ChEBI" id="CHEBI:18420"/>
    </ligand>
</feature>
<dbReference type="RefSeq" id="XP_011501168.1">
    <property type="nucleotide sequence ID" value="XM_011502866.1"/>
</dbReference>
<dbReference type="AlphaFoldDB" id="A0AAJ6YN82"/>
<evidence type="ECO:0000256" key="2">
    <source>
        <dbReference type="ARBA" id="ARBA00004865"/>
    </source>
</evidence>
<keyword evidence="8 14" id="KW-0413">Isomerase</keyword>
<dbReference type="GO" id="GO:0005975">
    <property type="term" value="P:carbohydrate metabolic process"/>
    <property type="evidence" value="ECO:0007669"/>
    <property type="project" value="InterPro"/>
</dbReference>
<keyword evidence="6 14" id="KW-0479">Metal-binding</keyword>
<dbReference type="EC" id="5.4.2.3" evidence="4 14"/>
<evidence type="ECO:0000256" key="1">
    <source>
        <dbReference type="ARBA" id="ARBA00000558"/>
    </source>
</evidence>
<dbReference type="FunFam" id="3.40.120.10:FF:000023">
    <property type="entry name" value="Phosphoacetylglucosamine mutase"/>
    <property type="match status" value="1"/>
</dbReference>
<evidence type="ECO:0000256" key="14">
    <source>
        <dbReference type="PIRNR" id="PIRNR016408"/>
    </source>
</evidence>
<feature type="domain" description="Alpha-D-phosphohexomutase alpha/beta/alpha" evidence="19">
    <location>
        <begin position="129"/>
        <end position="181"/>
    </location>
</feature>
<evidence type="ECO:0000256" key="12">
    <source>
        <dbReference type="ARBA" id="ARBA00032065"/>
    </source>
</evidence>
<evidence type="ECO:0000259" key="20">
    <source>
        <dbReference type="Pfam" id="PF21404"/>
    </source>
</evidence>
<feature type="domain" description="Phosphoacetylglucosamine mutase AMG1" evidence="20">
    <location>
        <begin position="307"/>
        <end position="447"/>
    </location>
</feature>
<dbReference type="PANTHER" id="PTHR45955:SF1">
    <property type="entry name" value="PHOSPHOACETYLGLUCOSAMINE MUTASE"/>
    <property type="match status" value="1"/>
</dbReference>
<feature type="binding site" evidence="17">
    <location>
        <position position="286"/>
    </location>
    <ligand>
        <name>Mg(2+)</name>
        <dbReference type="ChEBI" id="CHEBI:18420"/>
    </ligand>
</feature>
<dbReference type="GO" id="GO:0004610">
    <property type="term" value="F:phosphoacetylglucosamine mutase activity"/>
    <property type="evidence" value="ECO:0007669"/>
    <property type="project" value="UniProtKB-UniRule"/>
</dbReference>
<evidence type="ECO:0000259" key="18">
    <source>
        <dbReference type="Pfam" id="PF00408"/>
    </source>
</evidence>
<organism evidence="21 22">
    <name type="scientific">Ceratosolen solmsi marchali</name>
    <dbReference type="NCBI Taxonomy" id="326594"/>
    <lineage>
        <taxon>Eukaryota</taxon>
        <taxon>Metazoa</taxon>
        <taxon>Ecdysozoa</taxon>
        <taxon>Arthropoda</taxon>
        <taxon>Hexapoda</taxon>
        <taxon>Insecta</taxon>
        <taxon>Pterygota</taxon>
        <taxon>Neoptera</taxon>
        <taxon>Endopterygota</taxon>
        <taxon>Hymenoptera</taxon>
        <taxon>Apocrita</taxon>
        <taxon>Proctotrupomorpha</taxon>
        <taxon>Chalcidoidea</taxon>
        <taxon>Agaonidae</taxon>
        <taxon>Agaoninae</taxon>
        <taxon>Ceratosolen</taxon>
    </lineage>
</organism>
<evidence type="ECO:0000259" key="19">
    <source>
        <dbReference type="Pfam" id="PF02878"/>
    </source>
</evidence>
<dbReference type="InterPro" id="IPR016657">
    <property type="entry name" value="PAGM"/>
</dbReference>
<sequence length="559" mass="62286">MLELQNEIKSFDFSFINNLAKNKHKKAYQGIVQYGTAGFRTRATSLDHVLFRMGLLTVLRSQVKKATIGLMITASHNLEIDNGVKVVDPNGEMLETSWEIIATKLANVEDDKVISILQEIIKEQNIDTSLSASVIIGRDTRSSSLNLSQAAVSGIKAMNSKFIDVGVVTTPQLHYFVVSMNKNRDYGIPALEGYYKKISEAYKKIIETTINNGKYSNKVQLDAANGVGALAIKELKKYLNGALNIEIYNSGEGQLNYMCGADYVKQKKISPLNIPINPYVKCVSIDGDADRIVYYYIDKYNQFHLLDGDRIAILVADYLKELLQQSHLNLQLGLVQTAYANGNSTVYISDTLNIPVACVRTGVKYLHHKALEFDIGVYFESNGHGTVVFNESAINTIYMTANNNSLSSIQRKAAQTLSYVIDVVNQTVGDAISDMLLVELILHAKGWDIVTWKKSYSDLPNKQVKIEVQDRNAIITTNEERCCIKPKELQKEIDKIVTKYEKGRSFVRSSGTEDVVRIYVECENDSDIDKMAAEVSLAVYELAGGIGIKPIIPESNKQI</sequence>
<comment type="catalytic activity">
    <reaction evidence="1 14">
        <text>N-acetyl-alpha-D-glucosamine 1-phosphate = N-acetyl-D-glucosamine 6-phosphate</text>
        <dbReference type="Rhea" id="RHEA:23804"/>
        <dbReference type="ChEBI" id="CHEBI:57513"/>
        <dbReference type="ChEBI" id="CHEBI:57776"/>
        <dbReference type="EC" id="5.4.2.3"/>
    </reaction>
</comment>
<comment type="similarity">
    <text evidence="3 14">Belongs to the phosphohexose mutase family.</text>
</comment>
<evidence type="ECO:0000313" key="21">
    <source>
        <dbReference type="Proteomes" id="UP000695007"/>
    </source>
</evidence>
<feature type="binding site" description="via phosphate group" evidence="17">
    <location>
        <position position="75"/>
    </location>
    <ligand>
        <name>Mg(2+)</name>
        <dbReference type="ChEBI" id="CHEBI:18420"/>
    </ligand>
</feature>
<dbReference type="InterPro" id="IPR005843">
    <property type="entry name" value="A-D-PHexomutase_C"/>
</dbReference>
<dbReference type="PANTHER" id="PTHR45955">
    <property type="entry name" value="PHOSPHOACETYLGLUCOSAMINE MUTASE"/>
    <property type="match status" value="1"/>
</dbReference>
<dbReference type="SUPFAM" id="SSF53738">
    <property type="entry name" value="Phosphoglucomutase, first 3 domains"/>
    <property type="match status" value="3"/>
</dbReference>
<protein>
    <recommendedName>
        <fullName evidence="4 14">Phosphoacetylglucosamine mutase</fullName>
        <shortName evidence="14">PAGM</shortName>
        <ecNumber evidence="4 14">5.4.2.3</ecNumber>
    </recommendedName>
    <alternativeName>
        <fullName evidence="12 14">Acetylglucosamine phosphomutase</fullName>
    </alternativeName>
    <alternativeName>
        <fullName evidence="11 14">N-acetylglucosamine-phosphate mutase</fullName>
    </alternativeName>
</protein>
<evidence type="ECO:0000256" key="17">
    <source>
        <dbReference type="PIRSR" id="PIRSR016408-3"/>
    </source>
</evidence>
<keyword evidence="5" id="KW-0597">Phosphoprotein</keyword>
<accession>A0AAJ6YN82</accession>
<dbReference type="SUPFAM" id="SSF55957">
    <property type="entry name" value="Phosphoglucomutase, C-terminal domain"/>
    <property type="match status" value="1"/>
</dbReference>
<dbReference type="Pfam" id="PF21404">
    <property type="entry name" value="AMG1_III"/>
    <property type="match status" value="1"/>
</dbReference>
<feature type="domain" description="Alpha-D-phosphohexomutase alpha/beta/alpha" evidence="19">
    <location>
        <begin position="62"/>
        <end position="99"/>
    </location>
</feature>
<reference evidence="22" key="1">
    <citation type="submission" date="2025-08" db="UniProtKB">
        <authorList>
            <consortium name="RefSeq"/>
        </authorList>
    </citation>
    <scope>IDENTIFICATION</scope>
</reference>
<dbReference type="InterPro" id="IPR049022">
    <property type="entry name" value="AMG1_III"/>
</dbReference>
<dbReference type="Proteomes" id="UP000695007">
    <property type="component" value="Unplaced"/>
</dbReference>
<feature type="binding site" evidence="16">
    <location>
        <begin position="508"/>
        <end position="512"/>
    </location>
    <ligand>
        <name>substrate</name>
    </ligand>
</feature>
<dbReference type="GO" id="GO:0071555">
    <property type="term" value="P:cell wall organization"/>
    <property type="evidence" value="ECO:0007669"/>
    <property type="project" value="UniProtKB-KW"/>
</dbReference>
<keyword evidence="7 14" id="KW-0460">Magnesium</keyword>
<evidence type="ECO:0000256" key="3">
    <source>
        <dbReference type="ARBA" id="ARBA00010231"/>
    </source>
</evidence>
<dbReference type="CDD" id="cd03086">
    <property type="entry name" value="PGM3"/>
    <property type="match status" value="1"/>
</dbReference>
<dbReference type="FunFam" id="3.30.310.50:FF:000003">
    <property type="entry name" value="Phosphoacetylglucosamine mutase"/>
    <property type="match status" value="1"/>
</dbReference>
<dbReference type="GeneID" id="105364836"/>
<comment type="cofactor">
    <cofactor evidence="14 17">
        <name>Mg(2+)</name>
        <dbReference type="ChEBI" id="CHEBI:18420"/>
    </cofactor>
    <text evidence="14 17">Binds 1 Mg(2+) ion per subunit.</text>
</comment>
<dbReference type="InterPro" id="IPR036900">
    <property type="entry name" value="A-D-PHexomutase_C_sf"/>
</dbReference>
<evidence type="ECO:0000256" key="13">
    <source>
        <dbReference type="ARBA" id="ARBA00059527"/>
    </source>
</evidence>
<evidence type="ECO:0000256" key="7">
    <source>
        <dbReference type="ARBA" id="ARBA00022842"/>
    </source>
</evidence>
<keyword evidence="21" id="KW-1185">Reference proteome</keyword>
<evidence type="ECO:0000256" key="10">
    <source>
        <dbReference type="ARBA" id="ARBA00023316"/>
    </source>
</evidence>
<proteinExistence type="inferred from homology"/>
<evidence type="ECO:0000256" key="16">
    <source>
        <dbReference type="PIRSR" id="PIRSR016408-2"/>
    </source>
</evidence>
<keyword evidence="9" id="KW-0119">Carbohydrate metabolism</keyword>
<evidence type="ECO:0000256" key="11">
    <source>
        <dbReference type="ARBA" id="ARBA00031926"/>
    </source>
</evidence>
<dbReference type="Gene3D" id="3.40.120.10">
    <property type="entry name" value="Alpha-D-Glucose-1,6-Bisphosphate, subunit A, domain 3"/>
    <property type="match status" value="2"/>
</dbReference>
<comment type="function">
    <text evidence="13">Catalyzes the conversion of GlcNAc-6-P into GlcNAc-1-P during the synthesis of uridine diphosphate/UDP-GlcNAc, which is a biosynthetic precursor of chitin and also supplies the amino sugars for N-linked oligosaccharides of glycoproteins.</text>
</comment>
<feature type="binding site" evidence="16">
    <location>
        <begin position="380"/>
        <end position="382"/>
    </location>
    <ligand>
        <name>substrate</name>
    </ligand>
</feature>
<dbReference type="GO" id="GO:0006048">
    <property type="term" value="P:UDP-N-acetylglucosamine biosynthetic process"/>
    <property type="evidence" value="ECO:0007669"/>
    <property type="project" value="UniProtKB-UniRule"/>
</dbReference>
<feature type="binding site" evidence="16">
    <location>
        <position position="517"/>
    </location>
    <ligand>
        <name>substrate</name>
    </ligand>
</feature>
<dbReference type="FunFam" id="3.40.120.10:FF:000013">
    <property type="entry name" value="Phosphoacetylglucosamine mutase"/>
    <property type="match status" value="1"/>
</dbReference>
<dbReference type="Pfam" id="PF02878">
    <property type="entry name" value="PGM_PMM_I"/>
    <property type="match status" value="2"/>
</dbReference>
<feature type="active site" description="Phosphoserine intermediate" evidence="15">
    <location>
        <position position="75"/>
    </location>
</feature>
<comment type="pathway">
    <text evidence="2 14">Nucleotide-sugar biosynthesis; UDP-N-acetyl-alpha-D-glucosamine biosynthesis; N-acetyl-alpha-D-glucosamine 1-phosphate from alpha-D-glucosamine 6-phosphate (route I): step 2/2.</text>
</comment>
<keyword evidence="10" id="KW-0961">Cell wall biogenesis/degradation</keyword>
<evidence type="ECO:0000256" key="9">
    <source>
        <dbReference type="ARBA" id="ARBA00023277"/>
    </source>
</evidence>
<dbReference type="InterPro" id="IPR016055">
    <property type="entry name" value="A-D-PHexomutase_a/b/a-I/II/III"/>
</dbReference>